<evidence type="ECO:0000313" key="3">
    <source>
        <dbReference type="Proteomes" id="UP001157915"/>
    </source>
</evidence>
<reference evidence="2 3" key="1">
    <citation type="submission" date="2017-05" db="EMBL/GenBank/DDBJ databases">
        <authorList>
            <person name="Varghese N."/>
            <person name="Submissions S."/>
        </authorList>
    </citation>
    <scope>NUCLEOTIDE SEQUENCE [LARGE SCALE GENOMIC DNA]</scope>
    <source>
        <strain evidence="2 3">DSM 15360</strain>
    </source>
</reference>
<accession>A0ABY1PGG6</accession>
<dbReference type="EMBL" id="FXUA01000009">
    <property type="protein sequence ID" value="SMP33836.1"/>
    <property type="molecule type" value="Genomic_DNA"/>
</dbReference>
<dbReference type="Proteomes" id="UP001157915">
    <property type="component" value="Unassembled WGS sequence"/>
</dbReference>
<comment type="caution">
    <text evidence="2">The sequence shown here is derived from an EMBL/GenBank/DDBJ whole genome shotgun (WGS) entry which is preliminary data.</text>
</comment>
<gene>
    <name evidence="2" type="ORF">SAMN06265367_10915</name>
</gene>
<evidence type="ECO:0000313" key="2">
    <source>
        <dbReference type="EMBL" id="SMP33836.1"/>
    </source>
</evidence>
<proteinExistence type="predicted"/>
<sequence length="60" mass="6852">MAKIPLVFISFFLVLVSIGLISSFQKSEWTAFALLLVTGLGLIFGQLIFYWEIKKNQKNE</sequence>
<keyword evidence="1" id="KW-0472">Membrane</keyword>
<protein>
    <submittedName>
        <fullName evidence="2">Uncharacterized protein</fullName>
    </submittedName>
</protein>
<evidence type="ECO:0000256" key="1">
    <source>
        <dbReference type="SAM" id="Phobius"/>
    </source>
</evidence>
<organism evidence="2 3">
    <name type="scientific">Algoriphagus winogradskyi</name>
    <dbReference type="NCBI Taxonomy" id="237017"/>
    <lineage>
        <taxon>Bacteria</taxon>
        <taxon>Pseudomonadati</taxon>
        <taxon>Bacteroidota</taxon>
        <taxon>Cytophagia</taxon>
        <taxon>Cytophagales</taxon>
        <taxon>Cyclobacteriaceae</taxon>
        <taxon>Algoriphagus</taxon>
    </lineage>
</organism>
<feature type="transmembrane region" description="Helical" evidence="1">
    <location>
        <begin position="29"/>
        <end position="51"/>
    </location>
</feature>
<keyword evidence="1" id="KW-0812">Transmembrane</keyword>
<name>A0ABY1PGG6_9BACT</name>
<keyword evidence="1" id="KW-1133">Transmembrane helix</keyword>
<keyword evidence="3" id="KW-1185">Reference proteome</keyword>